<dbReference type="GO" id="GO:0031418">
    <property type="term" value="F:L-ascorbic acid binding"/>
    <property type="evidence" value="ECO:0007669"/>
    <property type="project" value="InterPro"/>
</dbReference>
<evidence type="ECO:0000256" key="2">
    <source>
        <dbReference type="ARBA" id="ARBA00022723"/>
    </source>
</evidence>
<dbReference type="InterPro" id="IPR045054">
    <property type="entry name" value="P4HA-like"/>
</dbReference>
<gene>
    <name evidence="7" type="ORF">NSCI0253_LOCUS5111</name>
</gene>
<name>A0A7S0ZSU4_NOCSC</name>
<feature type="domain" description="Prolyl 4-hydroxylase alpha subunit" evidence="6">
    <location>
        <begin position="74"/>
        <end position="257"/>
    </location>
</feature>
<dbReference type="AlphaFoldDB" id="A0A7S0ZSU4"/>
<evidence type="ECO:0000256" key="5">
    <source>
        <dbReference type="ARBA" id="ARBA00023004"/>
    </source>
</evidence>
<reference evidence="7" key="1">
    <citation type="submission" date="2021-01" db="EMBL/GenBank/DDBJ databases">
        <authorList>
            <person name="Corre E."/>
            <person name="Pelletier E."/>
            <person name="Niang G."/>
            <person name="Scheremetjew M."/>
            <person name="Finn R."/>
            <person name="Kale V."/>
            <person name="Holt S."/>
            <person name="Cochrane G."/>
            <person name="Meng A."/>
            <person name="Brown T."/>
            <person name="Cohen L."/>
        </authorList>
    </citation>
    <scope>NUCLEOTIDE SEQUENCE</scope>
</reference>
<dbReference type="PANTHER" id="PTHR10869:SF246">
    <property type="entry name" value="TRANSMEMBRANE PROLYL 4-HYDROXYLASE"/>
    <property type="match status" value="1"/>
</dbReference>
<proteinExistence type="predicted"/>
<organism evidence="7">
    <name type="scientific">Noctiluca scintillans</name>
    <name type="common">Sea sparkle</name>
    <name type="synonym">Red tide dinoflagellate</name>
    <dbReference type="NCBI Taxonomy" id="2966"/>
    <lineage>
        <taxon>Eukaryota</taxon>
        <taxon>Sar</taxon>
        <taxon>Alveolata</taxon>
        <taxon>Dinophyceae</taxon>
        <taxon>Noctilucales</taxon>
        <taxon>Noctilucaceae</taxon>
        <taxon>Noctiluca</taxon>
    </lineage>
</organism>
<dbReference type="GO" id="GO:0005506">
    <property type="term" value="F:iron ion binding"/>
    <property type="evidence" value="ECO:0007669"/>
    <property type="project" value="InterPro"/>
</dbReference>
<dbReference type="Pfam" id="PF13640">
    <property type="entry name" value="2OG-FeII_Oxy_3"/>
    <property type="match status" value="1"/>
</dbReference>
<accession>A0A7S0ZSU4</accession>
<evidence type="ECO:0000256" key="4">
    <source>
        <dbReference type="ARBA" id="ARBA00023002"/>
    </source>
</evidence>
<dbReference type="InterPro" id="IPR044862">
    <property type="entry name" value="Pro_4_hyd_alph_FE2OG_OXY"/>
</dbReference>
<evidence type="ECO:0000256" key="3">
    <source>
        <dbReference type="ARBA" id="ARBA00022964"/>
    </source>
</evidence>
<dbReference type="Gene3D" id="2.60.120.620">
    <property type="entry name" value="q2cbj1_9rhob like domain"/>
    <property type="match status" value="1"/>
</dbReference>
<keyword evidence="4" id="KW-0560">Oxidoreductase</keyword>
<evidence type="ECO:0000313" key="7">
    <source>
        <dbReference type="EMBL" id="CAD8830765.1"/>
    </source>
</evidence>
<evidence type="ECO:0000259" key="6">
    <source>
        <dbReference type="SMART" id="SM00702"/>
    </source>
</evidence>
<evidence type="ECO:0000256" key="1">
    <source>
        <dbReference type="ARBA" id="ARBA00001961"/>
    </source>
</evidence>
<dbReference type="GO" id="GO:0004656">
    <property type="term" value="F:procollagen-proline 4-dioxygenase activity"/>
    <property type="evidence" value="ECO:0007669"/>
    <property type="project" value="TreeGrafter"/>
</dbReference>
<dbReference type="EMBL" id="HBFQ01007333">
    <property type="protein sequence ID" value="CAD8830765.1"/>
    <property type="molecule type" value="Transcribed_RNA"/>
</dbReference>
<dbReference type="SMART" id="SM00702">
    <property type="entry name" value="P4Hc"/>
    <property type="match status" value="1"/>
</dbReference>
<protein>
    <recommendedName>
        <fullName evidence="6">Prolyl 4-hydroxylase alpha subunit domain-containing protein</fullName>
    </recommendedName>
</protein>
<sequence>MAQVSPEHTSLICSLMATPLAMGAVSEAGTEQVARAPESPPCRDLVHEIEVRNEWASLLDTEPLEIVAQQMDDHEIWLAEHCFSPRECEALIAAAESHGFGATNYPKNYRGNLRLTSIDESLAEAVWQRLRHLVPPVLHFDQGGDDTWEAYGLNECWRLAKYHPGDVFRGHCDANYQKNNDEQSMYTVNIYMNEGFEGGRTNFFFNRQWRGEREADTSVVPKAGLCLLFRQPPGKSYYHNGERLGTGLKYLFRSDVMYRRRQ</sequence>
<dbReference type="InterPro" id="IPR006620">
    <property type="entry name" value="Pro_4_hyd_alph"/>
</dbReference>
<keyword evidence="2" id="KW-0479">Metal-binding</keyword>
<dbReference type="PANTHER" id="PTHR10869">
    <property type="entry name" value="PROLYL 4-HYDROXYLASE ALPHA SUBUNIT"/>
    <property type="match status" value="1"/>
</dbReference>
<dbReference type="GO" id="GO:0005783">
    <property type="term" value="C:endoplasmic reticulum"/>
    <property type="evidence" value="ECO:0007669"/>
    <property type="project" value="TreeGrafter"/>
</dbReference>
<comment type="cofactor">
    <cofactor evidence="1">
        <name>L-ascorbate</name>
        <dbReference type="ChEBI" id="CHEBI:38290"/>
    </cofactor>
</comment>
<keyword evidence="5" id="KW-0408">Iron</keyword>
<keyword evidence="3" id="KW-0223">Dioxygenase</keyword>